<sequence>MLQLRSFQSCKIKPQSYCCEYCIKKNQIFISLIKFNLINLIYKQTSTISQKYVDAIVQPNNMPILFEYYAIQVDIILQS</sequence>
<protein>
    <submittedName>
        <fullName evidence="1">Uncharacterized protein</fullName>
    </submittedName>
</protein>
<reference evidence="1" key="1">
    <citation type="submission" date="2021-01" db="EMBL/GenBank/DDBJ databases">
        <authorList>
            <consortium name="Genoscope - CEA"/>
            <person name="William W."/>
        </authorList>
    </citation>
    <scope>NUCLEOTIDE SEQUENCE</scope>
</reference>
<gene>
    <name evidence="1" type="ORF">PSON_ATCC_30995.1.T0480117</name>
</gene>
<proteinExistence type="predicted"/>
<evidence type="ECO:0000313" key="2">
    <source>
        <dbReference type="Proteomes" id="UP000692954"/>
    </source>
</evidence>
<dbReference type="AlphaFoldDB" id="A0A8S1N1R6"/>
<organism evidence="1 2">
    <name type="scientific">Paramecium sonneborni</name>
    <dbReference type="NCBI Taxonomy" id="65129"/>
    <lineage>
        <taxon>Eukaryota</taxon>
        <taxon>Sar</taxon>
        <taxon>Alveolata</taxon>
        <taxon>Ciliophora</taxon>
        <taxon>Intramacronucleata</taxon>
        <taxon>Oligohymenophorea</taxon>
        <taxon>Peniculida</taxon>
        <taxon>Parameciidae</taxon>
        <taxon>Paramecium</taxon>
    </lineage>
</organism>
<comment type="caution">
    <text evidence="1">The sequence shown here is derived from an EMBL/GenBank/DDBJ whole genome shotgun (WGS) entry which is preliminary data.</text>
</comment>
<dbReference type="Proteomes" id="UP000692954">
    <property type="component" value="Unassembled WGS sequence"/>
</dbReference>
<accession>A0A8S1N1R6</accession>
<dbReference type="EMBL" id="CAJJDN010000048">
    <property type="protein sequence ID" value="CAD8085359.1"/>
    <property type="molecule type" value="Genomic_DNA"/>
</dbReference>
<evidence type="ECO:0000313" key="1">
    <source>
        <dbReference type="EMBL" id="CAD8085359.1"/>
    </source>
</evidence>
<name>A0A8S1N1R6_9CILI</name>
<keyword evidence="2" id="KW-1185">Reference proteome</keyword>